<organism evidence="1 2">
    <name type="scientific">Cichorium intybus</name>
    <name type="common">Chicory</name>
    <dbReference type="NCBI Taxonomy" id="13427"/>
    <lineage>
        <taxon>Eukaryota</taxon>
        <taxon>Viridiplantae</taxon>
        <taxon>Streptophyta</taxon>
        <taxon>Embryophyta</taxon>
        <taxon>Tracheophyta</taxon>
        <taxon>Spermatophyta</taxon>
        <taxon>Magnoliopsida</taxon>
        <taxon>eudicotyledons</taxon>
        <taxon>Gunneridae</taxon>
        <taxon>Pentapetalae</taxon>
        <taxon>asterids</taxon>
        <taxon>campanulids</taxon>
        <taxon>Asterales</taxon>
        <taxon>Asteraceae</taxon>
        <taxon>Cichorioideae</taxon>
        <taxon>Cichorieae</taxon>
        <taxon>Cichoriinae</taxon>
        <taxon>Cichorium</taxon>
    </lineage>
</organism>
<dbReference type="Proteomes" id="UP001055811">
    <property type="component" value="Linkage Group LG04"/>
</dbReference>
<proteinExistence type="predicted"/>
<comment type="caution">
    <text evidence="1">The sequence shown here is derived from an EMBL/GenBank/DDBJ whole genome shotgun (WGS) entry which is preliminary data.</text>
</comment>
<accession>A0ACB9DWK3</accession>
<name>A0ACB9DWK3_CICIN</name>
<reference evidence="2" key="1">
    <citation type="journal article" date="2022" name="Mol. Ecol. Resour.">
        <title>The genomes of chicory, endive, great burdock and yacon provide insights into Asteraceae palaeo-polyploidization history and plant inulin production.</title>
        <authorList>
            <person name="Fan W."/>
            <person name="Wang S."/>
            <person name="Wang H."/>
            <person name="Wang A."/>
            <person name="Jiang F."/>
            <person name="Liu H."/>
            <person name="Zhao H."/>
            <person name="Xu D."/>
            <person name="Zhang Y."/>
        </authorList>
    </citation>
    <scope>NUCLEOTIDE SEQUENCE [LARGE SCALE GENOMIC DNA]</scope>
    <source>
        <strain evidence="2">cv. Punajuju</strain>
    </source>
</reference>
<keyword evidence="2" id="KW-1185">Reference proteome</keyword>
<evidence type="ECO:0000313" key="1">
    <source>
        <dbReference type="EMBL" id="KAI3750930.1"/>
    </source>
</evidence>
<sequence>MKRMRTVEKDPLPVYEYLFLLSSTVIDSGEPLVEYDMIHIELKLQILDGNWRQFASIWSRWSEEKGVLLL</sequence>
<dbReference type="EMBL" id="CM042012">
    <property type="protein sequence ID" value="KAI3750930.1"/>
    <property type="molecule type" value="Genomic_DNA"/>
</dbReference>
<evidence type="ECO:0000313" key="2">
    <source>
        <dbReference type="Proteomes" id="UP001055811"/>
    </source>
</evidence>
<protein>
    <submittedName>
        <fullName evidence="1">Uncharacterized protein</fullName>
    </submittedName>
</protein>
<reference evidence="1 2" key="2">
    <citation type="journal article" date="2022" name="Mol. Ecol. Resour.">
        <title>The genomes of chicory, endive, great burdock and yacon provide insights into Asteraceae paleo-polyploidization history and plant inulin production.</title>
        <authorList>
            <person name="Fan W."/>
            <person name="Wang S."/>
            <person name="Wang H."/>
            <person name="Wang A."/>
            <person name="Jiang F."/>
            <person name="Liu H."/>
            <person name="Zhao H."/>
            <person name="Xu D."/>
            <person name="Zhang Y."/>
        </authorList>
    </citation>
    <scope>NUCLEOTIDE SEQUENCE [LARGE SCALE GENOMIC DNA]</scope>
    <source>
        <strain evidence="2">cv. Punajuju</strain>
        <tissue evidence="1">Leaves</tissue>
    </source>
</reference>
<gene>
    <name evidence="1" type="ORF">L2E82_21851</name>
</gene>